<evidence type="ECO:0000313" key="2">
    <source>
        <dbReference type="Proteomes" id="UP001497680"/>
    </source>
</evidence>
<dbReference type="EMBL" id="MU394300">
    <property type="protein sequence ID" value="KAI6088627.1"/>
    <property type="molecule type" value="Genomic_DNA"/>
</dbReference>
<dbReference type="Proteomes" id="UP001497680">
    <property type="component" value="Unassembled WGS sequence"/>
</dbReference>
<sequence>MSIGGSVPSKIATITFAFEPPQLKSLNFQTGGLLGKFFDVVDERFASAYIDSNFYGWTPLSVDENVEGSKIVDVVAVTGLAGKAFASWQCDDGSMWLRDHLPSDVRGIRTSVFGYKSELSPSNSRAVLADFTEEFLGCLIGRTRNNPYERQIPLILIGHSLGGLIIKQAWSKCAKNKRLDFLHRAIYGLVFFGTPHDGMLTGPWLNAIIDEPPENLVRDLTPDSSTMMALKEDFAQASKDIKIITCYERRETPTSVKQANGTLKRCGPPAMMVREGSACLGWGNEKIIPINENHSMIAKLTRRDGSAYYRVKDAIADMVGEAKTIVPKLLQRSKICDQLRNIASSSTILHHAIQSATGSESAVRRSIEQGLVTMFGLCDTLLQDPFGEFFLGAQASSKYIDLIAKVIEELDHIIRTHFNFGSLNSEVQPLDIAIQFGHKIFRLTETLQQTMSSRMLQVPHVGTLSGASFGESGLAHIARQQQLFRSAWEMQPASPLPGALHLFPKPPDRPFSEDLALGGYTPNSEEGFQSQTVIVEHRRFYPPKHAHELSRDEEEYAEKVRLQTKKLAALLSRLDGSSDTIDSLHTLHCLGFVDNGQLDGLSFLYEIPPACRLPDGSISPHFTTLSRAIPKLSKSPLEVRFSLAYRVCAGILNIHSAGWVHENICSANILCAMAKDREETLRTAHWNLYIKGFEASREVTATSNRAGQWDEYTLYRHPDRQEAPVEKFTKEYDIYSLGLVLLEIGTGELIERVFANVKDHLRPGEELTPFGWRSVLLKWARKKLPSAMGTGYATAVVRCIEGDFQVSCDDDQQTELGLVFQRTVLQPIAAGVTF</sequence>
<protein>
    <submittedName>
        <fullName evidence="1">Uncharacterized protein</fullName>
    </submittedName>
</protein>
<keyword evidence="2" id="KW-1185">Reference proteome</keyword>
<comment type="caution">
    <text evidence="1">The sequence shown here is derived from an EMBL/GenBank/DDBJ whole genome shotgun (WGS) entry which is preliminary data.</text>
</comment>
<gene>
    <name evidence="1" type="ORF">F4821DRAFT_233375</name>
</gene>
<organism evidence="1 2">
    <name type="scientific">Hypoxylon rubiginosum</name>
    <dbReference type="NCBI Taxonomy" id="110542"/>
    <lineage>
        <taxon>Eukaryota</taxon>
        <taxon>Fungi</taxon>
        <taxon>Dikarya</taxon>
        <taxon>Ascomycota</taxon>
        <taxon>Pezizomycotina</taxon>
        <taxon>Sordariomycetes</taxon>
        <taxon>Xylariomycetidae</taxon>
        <taxon>Xylariales</taxon>
        <taxon>Hypoxylaceae</taxon>
        <taxon>Hypoxylon</taxon>
    </lineage>
</organism>
<proteinExistence type="predicted"/>
<reference evidence="1 2" key="1">
    <citation type="journal article" date="2022" name="New Phytol.">
        <title>Ecological generalism drives hyperdiversity of secondary metabolite gene clusters in xylarialean endophytes.</title>
        <authorList>
            <person name="Franco M.E.E."/>
            <person name="Wisecaver J.H."/>
            <person name="Arnold A.E."/>
            <person name="Ju Y.M."/>
            <person name="Slot J.C."/>
            <person name="Ahrendt S."/>
            <person name="Moore L.P."/>
            <person name="Eastman K.E."/>
            <person name="Scott K."/>
            <person name="Konkel Z."/>
            <person name="Mondo S.J."/>
            <person name="Kuo A."/>
            <person name="Hayes R.D."/>
            <person name="Haridas S."/>
            <person name="Andreopoulos B."/>
            <person name="Riley R."/>
            <person name="LaButti K."/>
            <person name="Pangilinan J."/>
            <person name="Lipzen A."/>
            <person name="Amirebrahimi M."/>
            <person name="Yan J."/>
            <person name="Adam C."/>
            <person name="Keymanesh K."/>
            <person name="Ng V."/>
            <person name="Louie K."/>
            <person name="Northen T."/>
            <person name="Drula E."/>
            <person name="Henrissat B."/>
            <person name="Hsieh H.M."/>
            <person name="Youens-Clark K."/>
            <person name="Lutzoni F."/>
            <person name="Miadlikowska J."/>
            <person name="Eastwood D.C."/>
            <person name="Hamelin R.C."/>
            <person name="Grigoriev I.V."/>
            <person name="U'Ren J.M."/>
        </authorList>
    </citation>
    <scope>NUCLEOTIDE SEQUENCE [LARGE SCALE GENOMIC DNA]</scope>
    <source>
        <strain evidence="1 2">ER1909</strain>
    </source>
</reference>
<evidence type="ECO:0000313" key="1">
    <source>
        <dbReference type="EMBL" id="KAI6088627.1"/>
    </source>
</evidence>
<name>A0ACC0D7F0_9PEZI</name>
<accession>A0ACC0D7F0</accession>